<evidence type="ECO:0000313" key="1">
    <source>
        <dbReference type="EMBL" id="MBX68731.1"/>
    </source>
</evidence>
<dbReference type="EMBL" id="GGEC01088247">
    <property type="protein sequence ID" value="MBX68731.1"/>
    <property type="molecule type" value="Transcribed_RNA"/>
</dbReference>
<reference evidence="1" key="1">
    <citation type="submission" date="2018-02" db="EMBL/GenBank/DDBJ databases">
        <title>Rhizophora mucronata_Transcriptome.</title>
        <authorList>
            <person name="Meera S.P."/>
            <person name="Sreeshan A."/>
            <person name="Augustine A."/>
        </authorList>
    </citation>
    <scope>NUCLEOTIDE SEQUENCE</scope>
    <source>
        <tissue evidence="1">Leaf</tissue>
    </source>
</reference>
<dbReference type="AlphaFoldDB" id="A0A2P2QPB2"/>
<proteinExistence type="predicted"/>
<name>A0A2P2QPB2_RHIMU</name>
<accession>A0A2P2QPB2</accession>
<sequence length="25" mass="3129">MQREKEFVSWTLQPLEDAVRERRSH</sequence>
<organism evidence="1">
    <name type="scientific">Rhizophora mucronata</name>
    <name type="common">Asiatic mangrove</name>
    <dbReference type="NCBI Taxonomy" id="61149"/>
    <lineage>
        <taxon>Eukaryota</taxon>
        <taxon>Viridiplantae</taxon>
        <taxon>Streptophyta</taxon>
        <taxon>Embryophyta</taxon>
        <taxon>Tracheophyta</taxon>
        <taxon>Spermatophyta</taxon>
        <taxon>Magnoliopsida</taxon>
        <taxon>eudicotyledons</taxon>
        <taxon>Gunneridae</taxon>
        <taxon>Pentapetalae</taxon>
        <taxon>rosids</taxon>
        <taxon>fabids</taxon>
        <taxon>Malpighiales</taxon>
        <taxon>Rhizophoraceae</taxon>
        <taxon>Rhizophora</taxon>
    </lineage>
</organism>
<protein>
    <submittedName>
        <fullName evidence="1">Uncharacterized protein</fullName>
    </submittedName>
</protein>